<dbReference type="Pfam" id="PF12706">
    <property type="entry name" value="Lactamase_B_2"/>
    <property type="match status" value="1"/>
</dbReference>
<dbReference type="PANTHER" id="PTHR42663:SF6">
    <property type="entry name" value="HYDROLASE C777.06C-RELATED"/>
    <property type="match status" value="1"/>
</dbReference>
<sequence>MPSPLSLTFLGTGTSTGVPVIGCDCPVCTSDDPRNIHTRSSVYLDTPAGKILVDSGPDLREQALRENLRQVDAVLYTHAHLDHITGFDDLRAFCWRREDPLPMYGSNACIDELKRVFSWAFAKSNTHGGYIKPDPICFTGPFQLDQLRITPLLVNHASVETHGYRFDYPGAASIAYISDVKSIPAQTIIQLENIDILIIDALKEGEHPTHMGVQEAIDTAEKVNAKQVYLTHISHSIDYAELEAKLPPHIHIAYDGLKI</sequence>
<dbReference type="SUPFAM" id="SSF56281">
    <property type="entry name" value="Metallo-hydrolase/oxidoreductase"/>
    <property type="match status" value="1"/>
</dbReference>
<protein>
    <submittedName>
        <fullName evidence="2">MBL fold metallo-hydrolase</fullName>
    </submittedName>
</protein>
<organism evidence="2 3">
    <name type="scientific">Persicirhabdus sediminis</name>
    <dbReference type="NCBI Taxonomy" id="454144"/>
    <lineage>
        <taxon>Bacteria</taxon>
        <taxon>Pseudomonadati</taxon>
        <taxon>Verrucomicrobiota</taxon>
        <taxon>Verrucomicrobiia</taxon>
        <taxon>Verrucomicrobiales</taxon>
        <taxon>Verrucomicrobiaceae</taxon>
        <taxon>Persicirhabdus</taxon>
    </lineage>
</organism>
<dbReference type="InterPro" id="IPR001279">
    <property type="entry name" value="Metallo-B-lactamas"/>
</dbReference>
<feature type="domain" description="Metallo-beta-lactamase" evidence="1">
    <location>
        <begin position="38"/>
        <end position="232"/>
    </location>
</feature>
<accession>A0A8J7MAJ8</accession>
<dbReference type="EMBL" id="JAENIM010000009">
    <property type="protein sequence ID" value="MBK1789969.1"/>
    <property type="molecule type" value="Genomic_DNA"/>
</dbReference>
<evidence type="ECO:0000313" key="2">
    <source>
        <dbReference type="EMBL" id="MBK1789969.1"/>
    </source>
</evidence>
<gene>
    <name evidence="2" type="ORF">JIN82_02235</name>
</gene>
<dbReference type="InterPro" id="IPR036866">
    <property type="entry name" value="RibonucZ/Hydroxyglut_hydro"/>
</dbReference>
<keyword evidence="3" id="KW-1185">Reference proteome</keyword>
<dbReference type="RefSeq" id="WP_200310003.1">
    <property type="nucleotide sequence ID" value="NZ_JAENIM010000009.1"/>
</dbReference>
<dbReference type="AlphaFoldDB" id="A0A8J7MAJ8"/>
<evidence type="ECO:0000313" key="3">
    <source>
        <dbReference type="Proteomes" id="UP000624703"/>
    </source>
</evidence>
<dbReference type="PANTHER" id="PTHR42663">
    <property type="entry name" value="HYDROLASE C777.06C-RELATED-RELATED"/>
    <property type="match status" value="1"/>
</dbReference>
<name>A0A8J7MAJ8_9BACT</name>
<dbReference type="CDD" id="cd16279">
    <property type="entry name" value="metallo-hydrolase-like_MBL-fold"/>
    <property type="match status" value="1"/>
</dbReference>
<proteinExistence type="predicted"/>
<dbReference type="SMART" id="SM00849">
    <property type="entry name" value="Lactamase_B"/>
    <property type="match status" value="1"/>
</dbReference>
<evidence type="ECO:0000259" key="1">
    <source>
        <dbReference type="SMART" id="SM00849"/>
    </source>
</evidence>
<comment type="caution">
    <text evidence="2">The sequence shown here is derived from an EMBL/GenBank/DDBJ whole genome shotgun (WGS) entry which is preliminary data.</text>
</comment>
<dbReference type="Proteomes" id="UP000624703">
    <property type="component" value="Unassembled WGS sequence"/>
</dbReference>
<dbReference type="Gene3D" id="3.60.15.10">
    <property type="entry name" value="Ribonuclease Z/Hydroxyacylglutathione hydrolase-like"/>
    <property type="match status" value="1"/>
</dbReference>
<reference evidence="2" key="1">
    <citation type="submission" date="2021-01" db="EMBL/GenBank/DDBJ databases">
        <title>Modified the classification status of verrucomicrobia.</title>
        <authorList>
            <person name="Feng X."/>
        </authorList>
    </citation>
    <scope>NUCLEOTIDE SEQUENCE</scope>
    <source>
        <strain evidence="2">_KCTC 22039</strain>
    </source>
</reference>